<keyword evidence="2" id="KW-1185">Reference proteome</keyword>
<comment type="caution">
    <text evidence="1">The sequence shown here is derived from an EMBL/GenBank/DDBJ whole genome shotgun (WGS) entry which is preliminary data.</text>
</comment>
<evidence type="ECO:0000313" key="1">
    <source>
        <dbReference type="EMBL" id="PWB87247.1"/>
    </source>
</evidence>
<reference evidence="1 2" key="1">
    <citation type="submission" date="2017-03" db="EMBL/GenBank/DDBJ databases">
        <title>Genome sequence of Methanobrevibacter wosei.</title>
        <authorList>
            <person name="Poehlein A."/>
            <person name="Seedorf H."/>
            <person name="Daniel R."/>
        </authorList>
    </citation>
    <scope>NUCLEOTIDE SEQUENCE [LARGE SCALE GENOMIC DNA]</scope>
    <source>
        <strain evidence="1 2">DSM 11979</strain>
    </source>
</reference>
<protein>
    <submittedName>
        <fullName evidence="1">Uncharacterized protein</fullName>
    </submittedName>
</protein>
<dbReference type="EMBL" id="MZGU01000001">
    <property type="protein sequence ID" value="PWB87247.1"/>
    <property type="molecule type" value="Genomic_DNA"/>
</dbReference>
<name>A0A2U1S9U1_9EURY</name>
<evidence type="ECO:0000313" key="2">
    <source>
        <dbReference type="Proteomes" id="UP000245577"/>
    </source>
</evidence>
<gene>
    <name evidence="1" type="ORF">MBBWO_00250</name>
</gene>
<sequence length="162" mass="19391">MKTKYTHKFIVYNKKRIKNNYKGLVEKLADFDKEPIPKSLLENLNDLSELFLKKRQEFYLKNPSKLCTIDEILPYREETNVETNKVLAFVNKYDEFNSLIVGIDYFNGEEEYLEKYYSNKEIWNFDGDPITFYVKLMLGYYYGIRGNKLDIFLKDIGLEDLI</sequence>
<dbReference type="OrthoDB" id="377666at2157"/>
<dbReference type="AlphaFoldDB" id="A0A2U1S9U1"/>
<dbReference type="RefSeq" id="WP_116668862.1">
    <property type="nucleotide sequence ID" value="NZ_JALEWY010000007.1"/>
</dbReference>
<accession>A0A2U1S9U1</accession>
<organism evidence="1 2">
    <name type="scientific">Methanobrevibacter woesei</name>
    <dbReference type="NCBI Taxonomy" id="190976"/>
    <lineage>
        <taxon>Archaea</taxon>
        <taxon>Methanobacteriati</taxon>
        <taxon>Methanobacteriota</taxon>
        <taxon>Methanomada group</taxon>
        <taxon>Methanobacteria</taxon>
        <taxon>Methanobacteriales</taxon>
        <taxon>Methanobacteriaceae</taxon>
        <taxon>Methanobrevibacter</taxon>
    </lineage>
</organism>
<dbReference type="Proteomes" id="UP000245577">
    <property type="component" value="Unassembled WGS sequence"/>
</dbReference>
<proteinExistence type="predicted"/>